<protein>
    <submittedName>
        <fullName evidence="1">Uncharacterized protein</fullName>
    </submittedName>
</protein>
<evidence type="ECO:0000313" key="2">
    <source>
        <dbReference type="Proteomes" id="UP000316706"/>
    </source>
</evidence>
<dbReference type="Proteomes" id="UP000316706">
    <property type="component" value="Unassembled WGS sequence"/>
</dbReference>
<name>A0A543I923_9ACTN</name>
<dbReference type="OrthoDB" id="3568381at2"/>
<comment type="caution">
    <text evidence="1">The sequence shown here is derived from an EMBL/GenBank/DDBJ whole genome shotgun (WGS) entry which is preliminary data.</text>
</comment>
<dbReference type="SUPFAM" id="SSF46785">
    <property type="entry name" value="Winged helix' DNA-binding domain"/>
    <property type="match status" value="1"/>
</dbReference>
<sequence>MTTSSDPRFLVLHALRVKGLASDELVAAISGLPAGDAAARLSELVEEKLVLRREGRMAGSMLTPAGKEAYAELLAADVADPARKAALDTAYEAFLPVNGEFKRLCTDWQVRSDTGEPNDHTDRAYDDGVVARLGEVHDRITVVLKDLATALGRFDAYIRRLENALERIRGGDVAAFARPLADSYHDIWMELHQDLLLSLQKERDAKDEG</sequence>
<evidence type="ECO:0000313" key="1">
    <source>
        <dbReference type="EMBL" id="TQM67086.1"/>
    </source>
</evidence>
<organism evidence="1 2">
    <name type="scientific">Actinomadura hallensis</name>
    <dbReference type="NCBI Taxonomy" id="337895"/>
    <lineage>
        <taxon>Bacteria</taxon>
        <taxon>Bacillati</taxon>
        <taxon>Actinomycetota</taxon>
        <taxon>Actinomycetes</taxon>
        <taxon>Streptosporangiales</taxon>
        <taxon>Thermomonosporaceae</taxon>
        <taxon>Actinomadura</taxon>
    </lineage>
</organism>
<dbReference type="EMBL" id="VFPO01000001">
    <property type="protein sequence ID" value="TQM67086.1"/>
    <property type="molecule type" value="Genomic_DNA"/>
</dbReference>
<dbReference type="AlphaFoldDB" id="A0A543I923"/>
<proteinExistence type="predicted"/>
<dbReference type="RefSeq" id="WP_141966141.1">
    <property type="nucleotide sequence ID" value="NZ_VFPO01000001.1"/>
</dbReference>
<dbReference type="InterPro" id="IPR036390">
    <property type="entry name" value="WH_DNA-bd_sf"/>
</dbReference>
<gene>
    <name evidence="1" type="ORF">FHX41_0684</name>
</gene>
<accession>A0A543I923</accession>
<keyword evidence="2" id="KW-1185">Reference proteome</keyword>
<reference evidence="1 2" key="1">
    <citation type="submission" date="2019-06" db="EMBL/GenBank/DDBJ databases">
        <title>Sequencing the genomes of 1000 actinobacteria strains.</title>
        <authorList>
            <person name="Klenk H.-P."/>
        </authorList>
    </citation>
    <scope>NUCLEOTIDE SEQUENCE [LARGE SCALE GENOMIC DNA]</scope>
    <source>
        <strain evidence="1 2">DSM 45043</strain>
    </source>
</reference>